<dbReference type="Gene3D" id="3.30.830.10">
    <property type="entry name" value="Metalloenzyme, LuxS/M16 peptidase-like"/>
    <property type="match status" value="4"/>
</dbReference>
<keyword evidence="3" id="KW-0378">Hydrolase</keyword>
<feature type="domain" description="Peptidase M16 N-terminal" evidence="8">
    <location>
        <begin position="534"/>
        <end position="659"/>
    </location>
</feature>
<dbReference type="GO" id="GO:0006508">
    <property type="term" value="P:proteolysis"/>
    <property type="evidence" value="ECO:0007669"/>
    <property type="project" value="UniProtKB-KW"/>
</dbReference>
<proteinExistence type="inferred from homology"/>
<feature type="signal peptide" evidence="7">
    <location>
        <begin position="1"/>
        <end position="19"/>
    </location>
</feature>
<keyword evidence="11" id="KW-1185">Reference proteome</keyword>
<keyword evidence="5" id="KW-0482">Metalloprotease</keyword>
<dbReference type="PANTHER" id="PTHR43690:SF35">
    <property type="entry name" value="NON-CATALYTIC MEMBER OF PEPTIDASE SUBFAMILY M16B-RELATED"/>
    <property type="match status" value="1"/>
</dbReference>
<evidence type="ECO:0000313" key="11">
    <source>
        <dbReference type="Proteomes" id="UP000068447"/>
    </source>
</evidence>
<evidence type="ECO:0000259" key="8">
    <source>
        <dbReference type="Pfam" id="PF00675"/>
    </source>
</evidence>
<dbReference type="GO" id="GO:0008237">
    <property type="term" value="F:metallopeptidase activity"/>
    <property type="evidence" value="ECO:0007669"/>
    <property type="project" value="UniProtKB-KW"/>
</dbReference>
<accession>A0A0U2JJB2</accession>
<dbReference type="Pfam" id="PF00675">
    <property type="entry name" value="Peptidase_M16"/>
    <property type="match status" value="2"/>
</dbReference>
<name>A0A0U2JJB2_9ALTE</name>
<evidence type="ECO:0000256" key="7">
    <source>
        <dbReference type="SAM" id="SignalP"/>
    </source>
</evidence>
<keyword evidence="7" id="KW-0732">Signal</keyword>
<organism evidence="10 11">
    <name type="scientific">Lacimicrobium alkaliphilum</name>
    <dbReference type="NCBI Taxonomy" id="1526571"/>
    <lineage>
        <taxon>Bacteria</taxon>
        <taxon>Pseudomonadati</taxon>
        <taxon>Pseudomonadota</taxon>
        <taxon>Gammaproteobacteria</taxon>
        <taxon>Alteromonadales</taxon>
        <taxon>Alteromonadaceae</taxon>
        <taxon>Lacimicrobium</taxon>
    </lineage>
</organism>
<feature type="domain" description="Peptidase M16 C-terminal" evidence="9">
    <location>
        <begin position="221"/>
        <end position="396"/>
    </location>
</feature>
<dbReference type="PANTHER" id="PTHR43690">
    <property type="entry name" value="NARDILYSIN"/>
    <property type="match status" value="1"/>
</dbReference>
<dbReference type="InterPro" id="IPR011765">
    <property type="entry name" value="Pept_M16_N"/>
</dbReference>
<dbReference type="Pfam" id="PF05193">
    <property type="entry name" value="Peptidase_M16_C"/>
    <property type="match status" value="2"/>
</dbReference>
<dbReference type="InterPro" id="IPR007863">
    <property type="entry name" value="Peptidase_M16_C"/>
</dbReference>
<comment type="similarity">
    <text evidence="1">Belongs to the peptidase M16 family.</text>
</comment>
<feature type="domain" description="Peptidase M16 N-terminal" evidence="8">
    <location>
        <begin position="62"/>
        <end position="185"/>
    </location>
</feature>
<sequence length="949" mass="105890">MPFKPLLLLSCLFTLVACVQSPLPATSPILPEGVTLIEQHTPQEGETGIAYKKYQLDNGLTVVLHADDSDPLVHVDVTYYVGSAREELGKSGFAHFFEHMMFQGSENVEDEQHFKMITEAGGNLNGTTNSDRTNYYQTVPANQLEKVLWLEADRMGFLLPAVTQQKFEVQRETVKNERAQRVDNQPYGLRSEKTAEALYPAGHPYSWPVIGYTEDLDRVGVDDLKAFFDRWYGPNNAVLTIGGDIDEARTLIWVEKYFGSIPRGPQVDKMDKQPVSLAEDRYLTIEDNVHLPLLQVTLPTVHVRHEDEAPLDVLSDILGGGKNSLFYKNLVKDGYAVNAVVGHPCQELACEFQLIALAHPQRTANLSELKQRIDATLAEFEQRGVQPDDLTRVKASILSSTIFGLQSVSGKVSTLAINETFEGKPDLVQYDLARYRAVTANDVMRVYERYIKDKAAVVLSIVPQGQTALAAAEHNFSITRPDVSVESQQAPEWQPPQDDFDRSKEPEAGPAPLISLPEYWQSKFENGMVLVGHSNDETPTVTLNLSLEGGPLLDPLDKAGLASITAMMMNESTHKYSTEEIANELAKLGSAISFSASGRYTQITLSSLTENLDQTLELLKEKLFNPAFLEQDFERIRQQLLQSLQQQVKRPEALASRAVRQLLMGSDNRLGLPDSGTLASIQALKLEDIKAFYQQYYSPAISKLVLVGDIGQADALQALDFLRQWQGQDYQLPQVADFAIEAQPRLYLVDHPGSAQSVIRIVKPDLPYDATGEQFRSKLMNFPLGGMFNSRINLNLREDKGYTYGASSRFVGGKTLGWFQAGASVKLENTGDALREFLTEIDTYQQHGLTAEELSSLRLAYLQGEALDYETPAQKARFLRHLLTFDLPADYVREQQQIIRTIGLAELNQLSREKLKAEQMQIIVVGDKAQILEQLAGTDREIVELTLSL</sequence>
<dbReference type="PROSITE" id="PS51257">
    <property type="entry name" value="PROKAR_LIPOPROTEIN"/>
    <property type="match status" value="1"/>
</dbReference>
<dbReference type="SUPFAM" id="SSF63411">
    <property type="entry name" value="LuxS/MPP-like metallohydrolase"/>
    <property type="match status" value="4"/>
</dbReference>
<dbReference type="STRING" id="1526571.AT746_13700"/>
<dbReference type="Proteomes" id="UP000068447">
    <property type="component" value="Chromosome"/>
</dbReference>
<evidence type="ECO:0000256" key="4">
    <source>
        <dbReference type="ARBA" id="ARBA00022833"/>
    </source>
</evidence>
<evidence type="ECO:0000256" key="1">
    <source>
        <dbReference type="ARBA" id="ARBA00007261"/>
    </source>
</evidence>
<dbReference type="GO" id="GO:0046872">
    <property type="term" value="F:metal ion binding"/>
    <property type="evidence" value="ECO:0007669"/>
    <property type="project" value="InterPro"/>
</dbReference>
<feature type="domain" description="Peptidase M16 C-terminal" evidence="9">
    <location>
        <begin position="684"/>
        <end position="858"/>
    </location>
</feature>
<reference evidence="10 11" key="1">
    <citation type="submission" date="2015-12" db="EMBL/GenBank/DDBJ databases">
        <title>Complete genome of Lacimicrobium alkaliphilum KCTC 32984.</title>
        <authorList>
            <person name="Kim S.-G."/>
            <person name="Lee Y.-J."/>
        </authorList>
    </citation>
    <scope>NUCLEOTIDE SEQUENCE [LARGE SCALE GENOMIC DNA]</scope>
    <source>
        <strain evidence="10 11">YelD216</strain>
    </source>
</reference>
<feature type="chain" id="PRO_5006830874" evidence="7">
    <location>
        <begin position="20"/>
        <end position="949"/>
    </location>
</feature>
<evidence type="ECO:0000256" key="3">
    <source>
        <dbReference type="ARBA" id="ARBA00022801"/>
    </source>
</evidence>
<dbReference type="KEGG" id="lal:AT746_13700"/>
<evidence type="ECO:0000256" key="5">
    <source>
        <dbReference type="ARBA" id="ARBA00023049"/>
    </source>
</evidence>
<evidence type="ECO:0000256" key="6">
    <source>
        <dbReference type="SAM" id="MobiDB-lite"/>
    </source>
</evidence>
<keyword evidence="4" id="KW-0862">Zinc</keyword>
<evidence type="ECO:0000313" key="10">
    <source>
        <dbReference type="EMBL" id="ALS99206.1"/>
    </source>
</evidence>
<protein>
    <submittedName>
        <fullName evidence="10">Peptidase M16</fullName>
    </submittedName>
</protein>
<dbReference type="OrthoDB" id="9811314at2"/>
<evidence type="ECO:0000256" key="2">
    <source>
        <dbReference type="ARBA" id="ARBA00022670"/>
    </source>
</evidence>
<dbReference type="AlphaFoldDB" id="A0A0U2JJB2"/>
<dbReference type="EMBL" id="CP013650">
    <property type="protein sequence ID" value="ALS99206.1"/>
    <property type="molecule type" value="Genomic_DNA"/>
</dbReference>
<feature type="region of interest" description="Disordered" evidence="6">
    <location>
        <begin position="483"/>
        <end position="508"/>
    </location>
</feature>
<keyword evidence="2" id="KW-0645">Protease</keyword>
<dbReference type="RefSeq" id="WP_062481213.1">
    <property type="nucleotide sequence ID" value="NZ_CP013650.1"/>
</dbReference>
<dbReference type="InterPro" id="IPR011249">
    <property type="entry name" value="Metalloenz_LuxS/M16"/>
</dbReference>
<gene>
    <name evidence="10" type="ORF">AT746_13700</name>
</gene>
<dbReference type="InterPro" id="IPR050626">
    <property type="entry name" value="Peptidase_M16"/>
</dbReference>
<evidence type="ECO:0000259" key="9">
    <source>
        <dbReference type="Pfam" id="PF05193"/>
    </source>
</evidence>